<name>A0A9D2LID9_9FIRM</name>
<dbReference type="InterPro" id="IPR056818">
    <property type="entry name" value="GlmU/GlgC-like_hexapep"/>
</dbReference>
<dbReference type="InterPro" id="IPR011004">
    <property type="entry name" value="Trimer_LpxA-like_sf"/>
</dbReference>
<dbReference type="Gene3D" id="2.160.10.10">
    <property type="entry name" value="Hexapeptide repeat proteins"/>
    <property type="match status" value="1"/>
</dbReference>
<dbReference type="PANTHER" id="PTHR43523:SF6">
    <property type="entry name" value="GLYCOGEN BIOSYNTHESIS PROTEIN GLGD"/>
    <property type="match status" value="1"/>
</dbReference>
<dbReference type="GO" id="GO:0005978">
    <property type="term" value="P:glycogen biosynthetic process"/>
    <property type="evidence" value="ECO:0007669"/>
    <property type="project" value="UniProtKB-KW"/>
</dbReference>
<dbReference type="NCBIfam" id="TIGR02092">
    <property type="entry name" value="glgD"/>
    <property type="match status" value="1"/>
</dbReference>
<feature type="domain" description="Glucose-1-phosphate adenylyltransferase/Bifunctional protein GlmU-like C-terminal hexapeptide" evidence="4">
    <location>
        <begin position="286"/>
        <end position="355"/>
    </location>
</feature>
<gene>
    <name evidence="5" type="primary">glgD</name>
    <name evidence="5" type="ORF">H9787_03755</name>
</gene>
<dbReference type="Pfam" id="PF00483">
    <property type="entry name" value="NTP_transferase"/>
    <property type="match status" value="1"/>
</dbReference>
<dbReference type="SUPFAM" id="SSF51161">
    <property type="entry name" value="Trimeric LpxA-like enzymes"/>
    <property type="match status" value="1"/>
</dbReference>
<dbReference type="CDD" id="cd02508">
    <property type="entry name" value="ADP_Glucose_PP"/>
    <property type="match status" value="1"/>
</dbReference>
<evidence type="ECO:0000313" key="6">
    <source>
        <dbReference type="Proteomes" id="UP000823824"/>
    </source>
</evidence>
<evidence type="ECO:0000259" key="4">
    <source>
        <dbReference type="Pfam" id="PF24894"/>
    </source>
</evidence>
<protein>
    <submittedName>
        <fullName evidence="5">Glucose-1-phosphate adenylyltransferase subunit GlgD</fullName>
        <ecNumber evidence="5">2.7.7.27</ecNumber>
    </submittedName>
</protein>
<comment type="similarity">
    <text evidence="1">Belongs to the bacterial/plant glucose-1-phosphate adenylyltransferase family.</text>
</comment>
<dbReference type="AlphaFoldDB" id="A0A9D2LID9"/>
<proteinExistence type="inferred from homology"/>
<keyword evidence="2" id="KW-0320">Glycogen biosynthesis</keyword>
<dbReference type="InterPro" id="IPR005835">
    <property type="entry name" value="NTP_transferase_dom"/>
</dbReference>
<evidence type="ECO:0000256" key="2">
    <source>
        <dbReference type="ARBA" id="ARBA00023056"/>
    </source>
</evidence>
<feature type="domain" description="Nucleotidyl transferase" evidence="3">
    <location>
        <begin position="23"/>
        <end position="177"/>
    </location>
</feature>
<dbReference type="GO" id="GO:0008878">
    <property type="term" value="F:glucose-1-phosphate adenylyltransferase activity"/>
    <property type="evidence" value="ECO:0007669"/>
    <property type="project" value="UniProtKB-EC"/>
</dbReference>
<dbReference type="InterPro" id="IPR011831">
    <property type="entry name" value="ADP-Glc_PPase"/>
</dbReference>
<reference evidence="5" key="2">
    <citation type="submission" date="2021-04" db="EMBL/GenBank/DDBJ databases">
        <authorList>
            <person name="Gilroy R."/>
        </authorList>
    </citation>
    <scope>NUCLEOTIDE SEQUENCE</scope>
    <source>
        <strain evidence="5">ChiBcec18-1249</strain>
    </source>
</reference>
<dbReference type="Gene3D" id="3.90.550.10">
    <property type="entry name" value="Spore Coat Polysaccharide Biosynthesis Protein SpsA, Chain A"/>
    <property type="match status" value="1"/>
</dbReference>
<reference evidence="5" key="1">
    <citation type="journal article" date="2021" name="PeerJ">
        <title>Extensive microbial diversity within the chicken gut microbiome revealed by metagenomics and culture.</title>
        <authorList>
            <person name="Gilroy R."/>
            <person name="Ravi A."/>
            <person name="Getino M."/>
            <person name="Pursley I."/>
            <person name="Horton D.L."/>
            <person name="Alikhan N.F."/>
            <person name="Baker D."/>
            <person name="Gharbi K."/>
            <person name="Hall N."/>
            <person name="Watson M."/>
            <person name="Adriaenssens E.M."/>
            <person name="Foster-Nyarko E."/>
            <person name="Jarju S."/>
            <person name="Secka A."/>
            <person name="Antonio M."/>
            <person name="Oren A."/>
            <person name="Chaudhuri R.R."/>
            <person name="La Ragione R."/>
            <person name="Hildebrand F."/>
            <person name="Pallen M.J."/>
        </authorList>
    </citation>
    <scope>NUCLEOTIDE SEQUENCE</scope>
    <source>
        <strain evidence="5">ChiBcec18-1249</strain>
    </source>
</reference>
<sequence>MNGLHGIIFSYEKRNDLRELGEIRSASSIPFGGRYRAVDFALSNLVNAGVTDVGVVLHGHYQSLLDHLGTGKDWDLSRKRGGLKILPPFAYKQHWGEAAAFRGKMEALAGVRSYLQEIRRDYVVLMDGDLVVNLPLSDIYEQHVRSGADITVVCGNDSFETENGTYFEMDGTGRITDVLYHLHRPRGYRGLEVYILSTKLLLDLVDECATRDQYSLRRDVLQARKDSLQLRGYIWGGFAAQIRSVQEYYDRSMQLLDPAIRAELFCAERPIRAKATDKSSAYIGPDGYCENALIADGCNIEGVVENSILFPGVVVEAGAVVRNCVLFKETAVRRGAAVSYLIADKNVEILPDRTLMGHSSYPIVLAKGSQV</sequence>
<dbReference type="EMBL" id="DWZJ01000029">
    <property type="protein sequence ID" value="HJB12805.1"/>
    <property type="molecule type" value="Genomic_DNA"/>
</dbReference>
<accession>A0A9D2LID9</accession>
<dbReference type="InterPro" id="IPR029044">
    <property type="entry name" value="Nucleotide-diphossugar_trans"/>
</dbReference>
<organism evidence="5 6">
    <name type="scientific">Candidatus Oscillibacter excrementigallinarum</name>
    <dbReference type="NCBI Taxonomy" id="2838716"/>
    <lineage>
        <taxon>Bacteria</taxon>
        <taxon>Bacillati</taxon>
        <taxon>Bacillota</taxon>
        <taxon>Clostridia</taxon>
        <taxon>Eubacteriales</taxon>
        <taxon>Oscillospiraceae</taxon>
        <taxon>Oscillibacter</taxon>
    </lineage>
</organism>
<evidence type="ECO:0000313" key="5">
    <source>
        <dbReference type="EMBL" id="HJB12805.1"/>
    </source>
</evidence>
<evidence type="ECO:0000259" key="3">
    <source>
        <dbReference type="Pfam" id="PF00483"/>
    </source>
</evidence>
<dbReference type="InterPro" id="IPR011832">
    <property type="entry name" value="GlgDAde_trans"/>
</dbReference>
<dbReference type="EC" id="2.7.7.27" evidence="5"/>
<comment type="caution">
    <text evidence="5">The sequence shown here is derived from an EMBL/GenBank/DDBJ whole genome shotgun (WGS) entry which is preliminary data.</text>
</comment>
<dbReference type="Proteomes" id="UP000823824">
    <property type="component" value="Unassembled WGS sequence"/>
</dbReference>
<keyword evidence="5" id="KW-0548">Nucleotidyltransferase</keyword>
<evidence type="ECO:0000256" key="1">
    <source>
        <dbReference type="ARBA" id="ARBA00010443"/>
    </source>
</evidence>
<dbReference type="Pfam" id="PF24894">
    <property type="entry name" value="Hexapep_GlmU"/>
    <property type="match status" value="1"/>
</dbReference>
<keyword evidence="5" id="KW-0808">Transferase</keyword>
<dbReference type="SUPFAM" id="SSF53448">
    <property type="entry name" value="Nucleotide-diphospho-sugar transferases"/>
    <property type="match status" value="1"/>
</dbReference>
<dbReference type="PANTHER" id="PTHR43523">
    <property type="entry name" value="GLUCOSE-1-PHOSPHATE ADENYLYLTRANSFERASE-RELATED"/>
    <property type="match status" value="1"/>
</dbReference>